<evidence type="ECO:0000256" key="5">
    <source>
        <dbReference type="ARBA" id="ARBA00022833"/>
    </source>
</evidence>
<keyword evidence="2 7" id="KW-0645">Protease</keyword>
<comment type="caution">
    <text evidence="9">The sequence shown here is derived from an EMBL/GenBank/DDBJ whole genome shotgun (WGS) entry which is preliminary data.</text>
</comment>
<accession>A0AA38FH81</accession>
<organism evidence="9 10">
    <name type="scientific">Taxus chinensis</name>
    <name type="common">Chinese yew</name>
    <name type="synonym">Taxus wallichiana var. chinensis</name>
    <dbReference type="NCBI Taxonomy" id="29808"/>
    <lineage>
        <taxon>Eukaryota</taxon>
        <taxon>Viridiplantae</taxon>
        <taxon>Streptophyta</taxon>
        <taxon>Embryophyta</taxon>
        <taxon>Tracheophyta</taxon>
        <taxon>Spermatophyta</taxon>
        <taxon>Pinopsida</taxon>
        <taxon>Pinidae</taxon>
        <taxon>Conifers II</taxon>
        <taxon>Cupressales</taxon>
        <taxon>Taxaceae</taxon>
        <taxon>Taxus</taxon>
    </lineage>
</organism>
<dbReference type="Pfam" id="PF01432">
    <property type="entry name" value="Peptidase_M3"/>
    <property type="match status" value="1"/>
</dbReference>
<evidence type="ECO:0000256" key="6">
    <source>
        <dbReference type="ARBA" id="ARBA00023049"/>
    </source>
</evidence>
<dbReference type="Gene3D" id="3.40.390.10">
    <property type="entry name" value="Collagenase (Catalytic Domain)"/>
    <property type="match status" value="1"/>
</dbReference>
<keyword evidence="4 7" id="KW-0378">Hydrolase</keyword>
<reference evidence="9 10" key="1">
    <citation type="journal article" date="2021" name="Nat. Plants">
        <title>The Taxus genome provides insights into paclitaxel biosynthesis.</title>
        <authorList>
            <person name="Xiong X."/>
            <person name="Gou J."/>
            <person name="Liao Q."/>
            <person name="Li Y."/>
            <person name="Zhou Q."/>
            <person name="Bi G."/>
            <person name="Li C."/>
            <person name="Du R."/>
            <person name="Wang X."/>
            <person name="Sun T."/>
            <person name="Guo L."/>
            <person name="Liang H."/>
            <person name="Lu P."/>
            <person name="Wu Y."/>
            <person name="Zhang Z."/>
            <person name="Ro D.K."/>
            <person name="Shang Y."/>
            <person name="Huang S."/>
            <person name="Yan J."/>
        </authorList>
    </citation>
    <scope>NUCLEOTIDE SEQUENCE [LARGE SCALE GENOMIC DNA]</scope>
    <source>
        <strain evidence="9">Ta-2019</strain>
    </source>
</reference>
<sequence length="468" mass="54366">MHALQRKKLQHVLKDSFDEDDLDFVCDEHEGESSDVGNDEAIANDDEIGQSALDDLDFFDVSESLVRVLRLVDREQNPMGFIYVAMDRAKESIQNSYIGDIVRYGPFWEIIDWRWNNQLHQPIHATVYYLNPNAVNATRICLRPFTRSNRLSQKWLNDLVFVQYNLRLFIRKVEATSEELIDLDEIDAYKWTRREEENPAFTEDEIVFFEREAMEGEALTRLRGDIGLDDIFGGLLLNSLKNVADNVSSEIMSSSNLLWSCLWWVGATRKVVAVAKGQRCLEENTLILEELIQLRYKMARLLGYSDYAGYALATQMARTPFKVMEFLEDISRIMSESAMKELQMLKALKREEEGESLFGMEDLQYYMRKAEELELGIDYEELRHYFPVDSVTEGLLKIYQDLLGLKFDRVQGAEVWHPDVFLYSVLDSGSNELLAYFYIDLYLRDGKYAQTCVFPLQDGCLLKNGTRQ</sequence>
<evidence type="ECO:0000313" key="10">
    <source>
        <dbReference type="Proteomes" id="UP000824469"/>
    </source>
</evidence>
<keyword evidence="6 7" id="KW-0482">Metalloprotease</keyword>
<keyword evidence="3 7" id="KW-0479">Metal-binding</keyword>
<dbReference type="AlphaFoldDB" id="A0AA38FH81"/>
<evidence type="ECO:0000256" key="7">
    <source>
        <dbReference type="RuleBase" id="RU003435"/>
    </source>
</evidence>
<dbReference type="EMBL" id="JAHRHJ020000009">
    <property type="protein sequence ID" value="KAH9301451.1"/>
    <property type="molecule type" value="Genomic_DNA"/>
</dbReference>
<evidence type="ECO:0000256" key="2">
    <source>
        <dbReference type="ARBA" id="ARBA00022670"/>
    </source>
</evidence>
<dbReference type="GO" id="GO:0006508">
    <property type="term" value="P:proteolysis"/>
    <property type="evidence" value="ECO:0007669"/>
    <property type="project" value="UniProtKB-KW"/>
</dbReference>
<dbReference type="InterPro" id="IPR024077">
    <property type="entry name" value="Neurolysin/TOP_dom2"/>
</dbReference>
<comment type="similarity">
    <text evidence="1 7">Belongs to the peptidase M3 family.</text>
</comment>
<dbReference type="InterPro" id="IPR045090">
    <property type="entry name" value="Pept_M3A_M3B"/>
</dbReference>
<dbReference type="PANTHER" id="PTHR11804:SF82">
    <property type="entry name" value="THIMET OLIGOPEPTIDASE-RELATED"/>
    <property type="match status" value="1"/>
</dbReference>
<evidence type="ECO:0000256" key="1">
    <source>
        <dbReference type="ARBA" id="ARBA00006040"/>
    </source>
</evidence>
<protein>
    <recommendedName>
        <fullName evidence="8">Peptidase M3A/M3B catalytic domain-containing protein</fullName>
    </recommendedName>
</protein>
<dbReference type="GO" id="GO:0006518">
    <property type="term" value="P:peptide metabolic process"/>
    <property type="evidence" value="ECO:0007669"/>
    <property type="project" value="TreeGrafter"/>
</dbReference>
<keyword evidence="10" id="KW-1185">Reference proteome</keyword>
<comment type="cofactor">
    <cofactor evidence="7">
        <name>Zn(2+)</name>
        <dbReference type="ChEBI" id="CHEBI:29105"/>
    </cofactor>
    <text evidence="7">Binds 1 zinc ion.</text>
</comment>
<dbReference type="PANTHER" id="PTHR11804">
    <property type="entry name" value="PROTEASE M3 THIMET OLIGOPEPTIDASE-RELATED"/>
    <property type="match status" value="1"/>
</dbReference>
<dbReference type="Gene3D" id="1.10.1370.10">
    <property type="entry name" value="Neurolysin, domain 3"/>
    <property type="match status" value="1"/>
</dbReference>
<name>A0AA38FH81_TAXCH</name>
<dbReference type="Proteomes" id="UP000824469">
    <property type="component" value="Unassembled WGS sequence"/>
</dbReference>
<dbReference type="SUPFAM" id="SSF55486">
    <property type="entry name" value="Metalloproteases ('zincins'), catalytic domain"/>
    <property type="match status" value="1"/>
</dbReference>
<dbReference type="GO" id="GO:0046872">
    <property type="term" value="F:metal ion binding"/>
    <property type="evidence" value="ECO:0007669"/>
    <property type="project" value="UniProtKB-UniRule"/>
</dbReference>
<proteinExistence type="inferred from homology"/>
<evidence type="ECO:0000313" key="9">
    <source>
        <dbReference type="EMBL" id="KAH9301451.1"/>
    </source>
</evidence>
<feature type="domain" description="Peptidase M3A/M3B catalytic" evidence="8">
    <location>
        <begin position="268"/>
        <end position="464"/>
    </location>
</feature>
<gene>
    <name evidence="9" type="ORF">KI387_013034</name>
</gene>
<evidence type="ECO:0000256" key="3">
    <source>
        <dbReference type="ARBA" id="ARBA00022723"/>
    </source>
</evidence>
<feature type="non-terminal residue" evidence="9">
    <location>
        <position position="468"/>
    </location>
</feature>
<dbReference type="InterPro" id="IPR024079">
    <property type="entry name" value="MetalloPept_cat_dom_sf"/>
</dbReference>
<dbReference type="GO" id="GO:0004222">
    <property type="term" value="F:metalloendopeptidase activity"/>
    <property type="evidence" value="ECO:0007669"/>
    <property type="project" value="InterPro"/>
</dbReference>
<keyword evidence="5 7" id="KW-0862">Zinc</keyword>
<evidence type="ECO:0000256" key="4">
    <source>
        <dbReference type="ARBA" id="ARBA00022801"/>
    </source>
</evidence>
<evidence type="ECO:0000259" key="8">
    <source>
        <dbReference type="Pfam" id="PF01432"/>
    </source>
</evidence>
<dbReference type="InterPro" id="IPR001567">
    <property type="entry name" value="Pept_M3A_M3B_dom"/>
</dbReference>